<evidence type="ECO:0000259" key="8">
    <source>
        <dbReference type="Pfam" id="PF08281"/>
    </source>
</evidence>
<feature type="domain" description="RNA polymerase sigma factor 70 region 4 type 2" evidence="8">
    <location>
        <begin position="147"/>
        <end position="198"/>
    </location>
</feature>
<keyword evidence="5" id="KW-0804">Transcription</keyword>
<dbReference type="PANTHER" id="PTHR43133">
    <property type="entry name" value="RNA POLYMERASE ECF-TYPE SIGMA FACTO"/>
    <property type="match status" value="1"/>
</dbReference>
<evidence type="ECO:0000313" key="10">
    <source>
        <dbReference type="Proteomes" id="UP001611162"/>
    </source>
</evidence>
<name>A0ABW7T924_9ACTN</name>
<evidence type="ECO:0000256" key="2">
    <source>
        <dbReference type="ARBA" id="ARBA00023015"/>
    </source>
</evidence>
<dbReference type="PANTHER" id="PTHR43133:SF8">
    <property type="entry name" value="RNA POLYMERASE SIGMA FACTOR HI_1459-RELATED"/>
    <property type="match status" value="1"/>
</dbReference>
<gene>
    <name evidence="9" type="ORF">ACH4TF_19135</name>
</gene>
<dbReference type="InterPro" id="IPR014284">
    <property type="entry name" value="RNA_pol_sigma-70_dom"/>
</dbReference>
<dbReference type="RefSeq" id="WP_397613446.1">
    <property type="nucleotide sequence ID" value="NZ_JBIRRB010000006.1"/>
</dbReference>
<evidence type="ECO:0000256" key="6">
    <source>
        <dbReference type="SAM" id="MobiDB-lite"/>
    </source>
</evidence>
<dbReference type="Pfam" id="PF04542">
    <property type="entry name" value="Sigma70_r2"/>
    <property type="match status" value="1"/>
</dbReference>
<proteinExistence type="inferred from homology"/>
<feature type="compositionally biased region" description="Polar residues" evidence="6">
    <location>
        <begin position="509"/>
        <end position="527"/>
    </location>
</feature>
<keyword evidence="10" id="KW-1185">Reference proteome</keyword>
<dbReference type="InterPro" id="IPR007627">
    <property type="entry name" value="RNA_pol_sigma70_r2"/>
</dbReference>
<comment type="caution">
    <text evidence="9">The sequence shown here is derived from an EMBL/GenBank/DDBJ whole genome shotgun (WGS) entry which is preliminary data.</text>
</comment>
<feature type="region of interest" description="Disordered" evidence="6">
    <location>
        <begin position="385"/>
        <end position="574"/>
    </location>
</feature>
<dbReference type="InterPro" id="IPR013249">
    <property type="entry name" value="RNA_pol_sigma70_r4_t2"/>
</dbReference>
<accession>A0ABW7T924</accession>
<keyword evidence="2" id="KW-0805">Transcription regulation</keyword>
<dbReference type="InterPro" id="IPR039425">
    <property type="entry name" value="RNA_pol_sigma-70-like"/>
</dbReference>
<dbReference type="EMBL" id="JBIRRB010000006">
    <property type="protein sequence ID" value="MFI0912562.1"/>
    <property type="molecule type" value="Genomic_DNA"/>
</dbReference>
<evidence type="ECO:0000256" key="4">
    <source>
        <dbReference type="ARBA" id="ARBA00023125"/>
    </source>
</evidence>
<evidence type="ECO:0000256" key="5">
    <source>
        <dbReference type="ARBA" id="ARBA00023163"/>
    </source>
</evidence>
<keyword evidence="3" id="KW-0731">Sigma factor</keyword>
<feature type="compositionally biased region" description="Polar residues" evidence="6">
    <location>
        <begin position="538"/>
        <end position="550"/>
    </location>
</feature>
<feature type="domain" description="RNA polymerase sigma-70 region 2" evidence="7">
    <location>
        <begin position="39"/>
        <end position="106"/>
    </location>
</feature>
<protein>
    <submittedName>
        <fullName evidence="9">Sigma-70 family RNA polymerase sigma factor</fullName>
    </submittedName>
</protein>
<evidence type="ECO:0000259" key="7">
    <source>
        <dbReference type="Pfam" id="PF04542"/>
    </source>
</evidence>
<dbReference type="SUPFAM" id="SSF88946">
    <property type="entry name" value="Sigma2 domain of RNA polymerase sigma factors"/>
    <property type="match status" value="1"/>
</dbReference>
<feature type="compositionally biased region" description="Polar residues" evidence="6">
    <location>
        <begin position="563"/>
        <end position="574"/>
    </location>
</feature>
<dbReference type="InterPro" id="IPR036388">
    <property type="entry name" value="WH-like_DNA-bd_sf"/>
</dbReference>
<dbReference type="InterPro" id="IPR013325">
    <property type="entry name" value="RNA_pol_sigma_r2"/>
</dbReference>
<reference evidence="9 10" key="1">
    <citation type="submission" date="2024-10" db="EMBL/GenBank/DDBJ databases">
        <title>The Natural Products Discovery Center: Release of the First 8490 Sequenced Strains for Exploring Actinobacteria Biosynthetic Diversity.</title>
        <authorList>
            <person name="Kalkreuter E."/>
            <person name="Kautsar S.A."/>
            <person name="Yang D."/>
            <person name="Bader C.D."/>
            <person name="Teijaro C.N."/>
            <person name="Fluegel L."/>
            <person name="Davis C.M."/>
            <person name="Simpson J.R."/>
            <person name="Lauterbach L."/>
            <person name="Steele A.D."/>
            <person name="Gui C."/>
            <person name="Meng S."/>
            <person name="Li G."/>
            <person name="Viehrig K."/>
            <person name="Ye F."/>
            <person name="Su P."/>
            <person name="Kiefer A.F."/>
            <person name="Nichols A."/>
            <person name="Cepeda A.J."/>
            <person name="Yan W."/>
            <person name="Fan B."/>
            <person name="Jiang Y."/>
            <person name="Adhikari A."/>
            <person name="Zheng C.-J."/>
            <person name="Schuster L."/>
            <person name="Cowan T.M."/>
            <person name="Smanski M.J."/>
            <person name="Chevrette M.G."/>
            <person name="De Carvalho L.P.S."/>
            <person name="Shen B."/>
        </authorList>
    </citation>
    <scope>NUCLEOTIDE SEQUENCE [LARGE SCALE GENOMIC DNA]</scope>
    <source>
        <strain evidence="9 10">NPDC020979</strain>
    </source>
</reference>
<organism evidence="9 10">
    <name type="scientific">Streptomyces abikoensis</name>
    <dbReference type="NCBI Taxonomy" id="97398"/>
    <lineage>
        <taxon>Bacteria</taxon>
        <taxon>Bacillati</taxon>
        <taxon>Actinomycetota</taxon>
        <taxon>Actinomycetes</taxon>
        <taxon>Kitasatosporales</taxon>
        <taxon>Streptomycetaceae</taxon>
        <taxon>Streptomyces</taxon>
    </lineage>
</organism>
<feature type="compositionally biased region" description="Basic and acidic residues" evidence="6">
    <location>
        <begin position="443"/>
        <end position="463"/>
    </location>
</feature>
<sequence length="574" mass="61873">MTTAQNPHRFRDYDRDLARRLRTATGPEERDSVIDEILRHYKAPLQAYCRRRFAPDWMAGDDAAAETLSAAWQILREGQEKPQYLRAWIFSVARRRCLDQGRKIGRERARIAHGADAEPSSLRIQHELRLREATAEGCVRERRALALIEAIVRNMPADQQRLYQLHRLQGLSGARLAAELGCTSVQADSRAQRHREALESAFEVNLLARDPSSRNPCGRLSRPVEGEPRRATPCATLTGILSDAVGKRPELRAVLDNPESTVALPYEICRDLERHERSCDTCQASVDHLMLRWAIVVAALLGTGALAGGEGQGMQPVASVAPAAAPPTPGRRADRPPARGWGRRPSAGRNLVVSALGAAALWGGLSIGVLSPAADADHLALLPPSVSVPRDATSPAREVRANGGREPAPAGQPSDRPSAVRVPSPVKPSPARPSQQSTADSSTSRRNDVPETPPKEPPAEPRDPQAPVTPPSPSAAETAENTKAQPPAVPSREDLKPPTARQEPAQVAPNASPTNLATARVWQQTTKPQPPTGKEHPSLSTTPPAQQSGPHSDVARRDPSVLTPKTNTPVGEPG</sequence>
<dbReference type="Gene3D" id="1.10.10.10">
    <property type="entry name" value="Winged helix-like DNA-binding domain superfamily/Winged helix DNA-binding domain"/>
    <property type="match status" value="1"/>
</dbReference>
<keyword evidence="4" id="KW-0238">DNA-binding</keyword>
<evidence type="ECO:0000256" key="3">
    <source>
        <dbReference type="ARBA" id="ARBA00023082"/>
    </source>
</evidence>
<evidence type="ECO:0000313" key="9">
    <source>
        <dbReference type="EMBL" id="MFI0912562.1"/>
    </source>
</evidence>
<dbReference type="Pfam" id="PF08281">
    <property type="entry name" value="Sigma70_r4_2"/>
    <property type="match status" value="1"/>
</dbReference>
<dbReference type="Proteomes" id="UP001611162">
    <property type="component" value="Unassembled WGS sequence"/>
</dbReference>
<dbReference type="Gene3D" id="1.10.1740.10">
    <property type="match status" value="1"/>
</dbReference>
<feature type="compositionally biased region" description="Polar residues" evidence="6">
    <location>
        <begin position="432"/>
        <end position="442"/>
    </location>
</feature>
<feature type="region of interest" description="Disordered" evidence="6">
    <location>
        <begin position="320"/>
        <end position="346"/>
    </location>
</feature>
<evidence type="ECO:0000256" key="1">
    <source>
        <dbReference type="ARBA" id="ARBA00010641"/>
    </source>
</evidence>
<dbReference type="NCBIfam" id="TIGR02937">
    <property type="entry name" value="sigma70-ECF"/>
    <property type="match status" value="1"/>
</dbReference>
<comment type="similarity">
    <text evidence="1">Belongs to the sigma-70 factor family. ECF subfamily.</text>
</comment>